<evidence type="ECO:0000256" key="6">
    <source>
        <dbReference type="ARBA" id="ARBA00022516"/>
    </source>
</evidence>
<evidence type="ECO:0000256" key="1">
    <source>
        <dbReference type="ARBA" id="ARBA00004702"/>
    </source>
</evidence>
<evidence type="ECO:0000256" key="3">
    <source>
        <dbReference type="ARBA" id="ARBA00012203"/>
    </source>
</evidence>
<comment type="pathway">
    <text evidence="1">Lipid metabolism; prostaglandin biosynthesis.</text>
</comment>
<dbReference type="Pfam" id="PF13417">
    <property type="entry name" value="GST_N_3"/>
    <property type="match status" value="1"/>
</dbReference>
<dbReference type="GO" id="GO:0006633">
    <property type="term" value="P:fatty acid biosynthetic process"/>
    <property type="evidence" value="ECO:0007669"/>
    <property type="project" value="UniProtKB-KW"/>
</dbReference>
<feature type="domain" description="GST N-terminal" evidence="19">
    <location>
        <begin position="93"/>
        <end position="169"/>
    </location>
</feature>
<dbReference type="CDD" id="cd03197">
    <property type="entry name" value="GST_C_mPGES2"/>
    <property type="match status" value="1"/>
</dbReference>
<protein>
    <recommendedName>
        <fullName evidence="4">Prostaglandin E synthase 2</fullName>
        <ecNumber evidence="3">5.3.99.3</ecNumber>
    </recommendedName>
    <alternativeName>
        <fullName evidence="17">Microsomal prostaglandin E synthase 2</fullName>
    </alternativeName>
</protein>
<dbReference type="EC" id="5.3.99.3" evidence="3"/>
<keyword evidence="14" id="KW-0413">Isomerase</keyword>
<comment type="subcellular location">
    <subcellularLocation>
        <location evidence="18">Endomembrane system</location>
        <topology evidence="18">Single-pass membrane protein</topology>
    </subcellularLocation>
</comment>
<evidence type="ECO:0000256" key="10">
    <source>
        <dbReference type="ARBA" id="ARBA00022989"/>
    </source>
</evidence>
<evidence type="ECO:0000256" key="2">
    <source>
        <dbReference type="ARBA" id="ARBA00007409"/>
    </source>
</evidence>
<evidence type="ECO:0000256" key="15">
    <source>
        <dbReference type="ARBA" id="ARBA00023930"/>
    </source>
</evidence>
<evidence type="ECO:0000256" key="7">
    <source>
        <dbReference type="ARBA" id="ARBA00022585"/>
    </source>
</evidence>
<dbReference type="InterPro" id="IPR034335">
    <property type="entry name" value="PGES2_C"/>
</dbReference>
<keyword evidence="11" id="KW-0443">Lipid metabolism</keyword>
<evidence type="ECO:0000256" key="14">
    <source>
        <dbReference type="ARBA" id="ARBA00023235"/>
    </source>
</evidence>
<dbReference type="GO" id="GO:0012505">
    <property type="term" value="C:endomembrane system"/>
    <property type="evidence" value="ECO:0007669"/>
    <property type="project" value="UniProtKB-SubCell"/>
</dbReference>
<dbReference type="SFLD" id="SFLDS00019">
    <property type="entry name" value="Glutathione_Transferase_(cytos"/>
    <property type="match status" value="1"/>
</dbReference>
<keyword evidence="21" id="KW-1185">Reference proteome</keyword>
<evidence type="ECO:0000256" key="9">
    <source>
        <dbReference type="ARBA" id="ARBA00022832"/>
    </source>
</evidence>
<keyword evidence="12" id="KW-0472">Membrane</keyword>
<evidence type="ECO:0000259" key="19">
    <source>
        <dbReference type="PROSITE" id="PS50404"/>
    </source>
</evidence>
<dbReference type="SUPFAM" id="SSF52833">
    <property type="entry name" value="Thioredoxin-like"/>
    <property type="match status" value="1"/>
</dbReference>
<dbReference type="EMBL" id="LGRX02010955">
    <property type="protein sequence ID" value="KAK3269432.1"/>
    <property type="molecule type" value="Genomic_DNA"/>
</dbReference>
<evidence type="ECO:0000256" key="13">
    <source>
        <dbReference type="ARBA" id="ARBA00023160"/>
    </source>
</evidence>
<evidence type="ECO:0000313" key="20">
    <source>
        <dbReference type="EMBL" id="KAK3269432.1"/>
    </source>
</evidence>
<evidence type="ECO:0000256" key="18">
    <source>
        <dbReference type="ARBA" id="ARBA00037847"/>
    </source>
</evidence>
<keyword evidence="9" id="KW-0276">Fatty acid metabolism</keyword>
<organism evidence="20 21">
    <name type="scientific">Cymbomonas tetramitiformis</name>
    <dbReference type="NCBI Taxonomy" id="36881"/>
    <lineage>
        <taxon>Eukaryota</taxon>
        <taxon>Viridiplantae</taxon>
        <taxon>Chlorophyta</taxon>
        <taxon>Pyramimonadophyceae</taxon>
        <taxon>Pyramimonadales</taxon>
        <taxon>Pyramimonadaceae</taxon>
        <taxon>Cymbomonas</taxon>
    </lineage>
</organism>
<dbReference type="InterPro" id="IPR034334">
    <property type="entry name" value="PGES2"/>
</dbReference>
<dbReference type="Gene3D" id="3.40.30.10">
    <property type="entry name" value="Glutaredoxin"/>
    <property type="match status" value="1"/>
</dbReference>
<dbReference type="PANTHER" id="PTHR12782:SF5">
    <property type="entry name" value="PROSTAGLANDIN E SYNTHASE 2"/>
    <property type="match status" value="1"/>
</dbReference>
<dbReference type="InterPro" id="IPR036249">
    <property type="entry name" value="Thioredoxin-like_sf"/>
</dbReference>
<evidence type="ECO:0000256" key="8">
    <source>
        <dbReference type="ARBA" id="ARBA00022692"/>
    </source>
</evidence>
<evidence type="ECO:0000256" key="16">
    <source>
        <dbReference type="ARBA" id="ARBA00023931"/>
    </source>
</evidence>
<dbReference type="Gene3D" id="1.20.1050.10">
    <property type="match status" value="1"/>
</dbReference>
<evidence type="ECO:0000256" key="12">
    <source>
        <dbReference type="ARBA" id="ARBA00023136"/>
    </source>
</evidence>
<dbReference type="PROSITE" id="PS51354">
    <property type="entry name" value="GLUTAREDOXIN_2"/>
    <property type="match status" value="1"/>
</dbReference>
<dbReference type="GO" id="GO:0005739">
    <property type="term" value="C:mitochondrion"/>
    <property type="evidence" value="ECO:0007669"/>
    <property type="project" value="TreeGrafter"/>
</dbReference>
<keyword evidence="6" id="KW-0444">Lipid biosynthesis</keyword>
<dbReference type="PROSITE" id="PS50404">
    <property type="entry name" value="GST_NTER"/>
    <property type="match status" value="1"/>
</dbReference>
<comment type="caution">
    <text evidence="20">The sequence shown here is derived from an EMBL/GenBank/DDBJ whole genome shotgun (WGS) entry which is preliminary data.</text>
</comment>
<comment type="catalytic activity">
    <reaction evidence="15">
        <text>prostaglandin H2 = (12S)-hydroxy-(5Z,8E,10E)-heptadecatrienoate + malonaldehyde</text>
        <dbReference type="Rhea" id="RHEA:48644"/>
        <dbReference type="ChEBI" id="CHEBI:57405"/>
        <dbReference type="ChEBI" id="CHEBI:90694"/>
        <dbReference type="ChEBI" id="CHEBI:566274"/>
    </reaction>
    <physiologicalReaction direction="left-to-right" evidence="15">
        <dbReference type="Rhea" id="RHEA:48645"/>
    </physiologicalReaction>
</comment>
<evidence type="ECO:0000256" key="4">
    <source>
        <dbReference type="ARBA" id="ARBA00019474"/>
    </source>
</evidence>
<dbReference type="InterPro" id="IPR036282">
    <property type="entry name" value="Glutathione-S-Trfase_C_sf"/>
</dbReference>
<dbReference type="InterPro" id="IPR040079">
    <property type="entry name" value="Glutathione_S-Trfase"/>
</dbReference>
<evidence type="ECO:0000256" key="11">
    <source>
        <dbReference type="ARBA" id="ARBA00023098"/>
    </source>
</evidence>
<evidence type="ECO:0000256" key="5">
    <source>
        <dbReference type="ARBA" id="ARBA00022501"/>
    </source>
</evidence>
<dbReference type="InterPro" id="IPR004045">
    <property type="entry name" value="Glutathione_S-Trfase_N"/>
</dbReference>
<keyword evidence="10" id="KW-1133">Transmembrane helix</keyword>
<keyword evidence="5" id="KW-0644">Prostaglandin metabolism</keyword>
<proteinExistence type="inferred from homology"/>
<keyword evidence="13" id="KW-0275">Fatty acid biosynthesis</keyword>
<evidence type="ECO:0000256" key="17">
    <source>
        <dbReference type="ARBA" id="ARBA00031041"/>
    </source>
</evidence>
<comment type="catalytic activity">
    <reaction evidence="16">
        <text>prostaglandin H2 = prostaglandin E2</text>
        <dbReference type="Rhea" id="RHEA:12893"/>
        <dbReference type="ChEBI" id="CHEBI:57405"/>
        <dbReference type="ChEBI" id="CHEBI:606564"/>
        <dbReference type="EC" id="5.3.99.3"/>
    </reaction>
    <physiologicalReaction direction="left-to-right" evidence="16">
        <dbReference type="Rhea" id="RHEA:12894"/>
    </physiologicalReaction>
</comment>
<dbReference type="PANTHER" id="PTHR12782">
    <property type="entry name" value="MICROSOMAL PROSTAGLANDIN E SYNTHASE-2"/>
    <property type="match status" value="1"/>
</dbReference>
<keyword evidence="8" id="KW-0812">Transmembrane</keyword>
<dbReference type="SFLD" id="SFLDG01182">
    <property type="entry name" value="Prostaglandin_E_synthase_like"/>
    <property type="match status" value="1"/>
</dbReference>
<dbReference type="AlphaFoldDB" id="A0AAE0L2G5"/>
<dbReference type="SFLD" id="SFLDG01203">
    <property type="entry name" value="Prostaglandin_E_synthase_like1"/>
    <property type="match status" value="1"/>
</dbReference>
<accession>A0AAE0L2G5</accession>
<dbReference type="SUPFAM" id="SSF47616">
    <property type="entry name" value="GST C-terminal domain-like"/>
    <property type="match status" value="1"/>
</dbReference>
<reference evidence="20 21" key="1">
    <citation type="journal article" date="2015" name="Genome Biol. Evol.">
        <title>Comparative Genomics of a Bacterivorous Green Alga Reveals Evolutionary Causalities and Consequences of Phago-Mixotrophic Mode of Nutrition.</title>
        <authorList>
            <person name="Burns J.A."/>
            <person name="Paasch A."/>
            <person name="Narechania A."/>
            <person name="Kim E."/>
        </authorList>
    </citation>
    <scope>NUCLEOTIDE SEQUENCE [LARGE SCALE GENOMIC DNA]</scope>
    <source>
        <strain evidence="20 21">PLY_AMNH</strain>
    </source>
</reference>
<gene>
    <name evidence="20" type="ORF">CYMTET_22126</name>
</gene>
<comment type="similarity">
    <text evidence="2">Belongs to the GST superfamily.</text>
</comment>
<keyword evidence="7" id="KW-0643">Prostaglandin biosynthesis</keyword>
<name>A0AAE0L2G5_9CHLO</name>
<sequence>MLRRAASIVPRVHRAFAESSFPKASCIARPYQVSAVSHFLQSKTHGGSPFTSVSWQTTLAASVAITSSGLALGSELSFAEPPPVTIPVHPILGEVVFYQYAVCPFCNKVKAFLDFHNVPYRVVEVNPLFKKELDWSEYKKVPVLTLNGDQINDSTEIISQLTSKLDEGSKKKGRKLFGRKKEETAAEEEEKWRSWVDDRFVHVLTPNLYRTVEETWQAFDYITQTGKWGFFEAQLARVSGSVMMYLISKFVLKKRHGIEDERAELYASVEEWVKAVGEREFLGGKQPNNADLSVFGVIRAVHGLDTWKDVMSETSVGPWYERMEAAVGGSSVILED</sequence>
<evidence type="ECO:0000313" key="21">
    <source>
        <dbReference type="Proteomes" id="UP001190700"/>
    </source>
</evidence>
<dbReference type="Proteomes" id="UP001190700">
    <property type="component" value="Unassembled WGS sequence"/>
</dbReference>
<dbReference type="GO" id="GO:0050220">
    <property type="term" value="F:prostaglandin-E synthase activity"/>
    <property type="evidence" value="ECO:0007669"/>
    <property type="project" value="UniProtKB-EC"/>
</dbReference>